<dbReference type="Proteomes" id="UP000261380">
    <property type="component" value="Unplaced"/>
</dbReference>
<reference evidence="6" key="2">
    <citation type="submission" date="2025-09" db="UniProtKB">
        <authorList>
            <consortium name="Ensembl"/>
        </authorList>
    </citation>
    <scope>IDENTIFICATION</scope>
</reference>
<evidence type="ECO:0000313" key="6">
    <source>
        <dbReference type="Ensembl" id="ENSXCOP00000027648.1"/>
    </source>
</evidence>
<dbReference type="InterPro" id="IPR012677">
    <property type="entry name" value="Nucleotide-bd_a/b_plait_sf"/>
</dbReference>
<dbReference type="Gene3D" id="3.30.70.330">
    <property type="match status" value="1"/>
</dbReference>
<evidence type="ECO:0000313" key="7">
    <source>
        <dbReference type="Proteomes" id="UP000261380"/>
    </source>
</evidence>
<dbReference type="Ensembl" id="ENSXCOT00000027983.1">
    <property type="protein sequence ID" value="ENSXCOP00000027648.1"/>
    <property type="gene ID" value="ENSXCOG00000020628.1"/>
</dbReference>
<dbReference type="GO" id="GO:0003735">
    <property type="term" value="F:structural constituent of ribosome"/>
    <property type="evidence" value="ECO:0007669"/>
    <property type="project" value="InterPro"/>
</dbReference>
<evidence type="ECO:0000256" key="1">
    <source>
        <dbReference type="ARBA" id="ARBA00006700"/>
    </source>
</evidence>
<dbReference type="InterPro" id="IPR013025">
    <property type="entry name" value="Ribosomal_uL23-like"/>
</dbReference>
<dbReference type="InterPro" id="IPR012678">
    <property type="entry name" value="Ribosomal_uL23/eL15/eS24_sf"/>
</dbReference>
<dbReference type="SUPFAM" id="SSF54189">
    <property type="entry name" value="Ribosomal proteins S24e, L23 and L15e"/>
    <property type="match status" value="1"/>
</dbReference>
<accession>A0A3B5MV25</accession>
<organism evidence="6 7">
    <name type="scientific">Xiphophorus couchianus</name>
    <name type="common">Monterrey platyfish</name>
    <dbReference type="NCBI Taxonomy" id="32473"/>
    <lineage>
        <taxon>Eukaryota</taxon>
        <taxon>Metazoa</taxon>
        <taxon>Chordata</taxon>
        <taxon>Craniata</taxon>
        <taxon>Vertebrata</taxon>
        <taxon>Euteleostomi</taxon>
        <taxon>Actinopterygii</taxon>
        <taxon>Neopterygii</taxon>
        <taxon>Teleostei</taxon>
        <taxon>Neoteleostei</taxon>
        <taxon>Acanthomorphata</taxon>
        <taxon>Ovalentaria</taxon>
        <taxon>Atherinomorphae</taxon>
        <taxon>Cyprinodontiformes</taxon>
        <taxon>Poeciliidae</taxon>
        <taxon>Poeciliinae</taxon>
        <taxon>Xiphophorus</taxon>
    </lineage>
</organism>
<dbReference type="PANTHER" id="PTHR12059">
    <property type="entry name" value="RIBOSOMAL PROTEIN L23-RELATED"/>
    <property type="match status" value="1"/>
</dbReference>
<keyword evidence="7" id="KW-1185">Reference proteome</keyword>
<dbReference type="GO" id="GO:0005762">
    <property type="term" value="C:mitochondrial large ribosomal subunit"/>
    <property type="evidence" value="ECO:0007669"/>
    <property type="project" value="TreeGrafter"/>
</dbReference>
<name>A0A3B5MV25_9TELE</name>
<comment type="similarity">
    <text evidence="1">Belongs to the universal ribosomal protein uL23 family.</text>
</comment>
<dbReference type="GeneTree" id="ENSGT00390000007739"/>
<keyword evidence="3" id="KW-0687">Ribonucleoprotein</keyword>
<sequence length="130" mass="15085">MSRLSYPLYQLGNPQLRIFRPNWLLTLVRPGKEQPPDTVQFRIPMDMTKYDVKNYLEKIYNVPVGVIRTRIQFGELVARPQSQCGRSCACVCECSVKALSVCLFVRRNLQEAKDVVWCLFKVCSYVFDLS</sequence>
<evidence type="ECO:0000256" key="2">
    <source>
        <dbReference type="ARBA" id="ARBA00022980"/>
    </source>
</evidence>
<keyword evidence="2" id="KW-0689">Ribosomal protein</keyword>
<protein>
    <recommendedName>
        <fullName evidence="4">Large ribosomal subunit protein uL23m</fullName>
    </recommendedName>
    <alternativeName>
        <fullName evidence="5">39S ribosomal protein L23, mitochondrial</fullName>
    </alternativeName>
</protein>
<dbReference type="AlphaFoldDB" id="A0A3B5MV25"/>
<evidence type="ECO:0000256" key="5">
    <source>
        <dbReference type="ARBA" id="ARBA00041375"/>
    </source>
</evidence>
<dbReference type="GO" id="GO:0032543">
    <property type="term" value="P:mitochondrial translation"/>
    <property type="evidence" value="ECO:0007669"/>
    <property type="project" value="TreeGrafter"/>
</dbReference>
<evidence type="ECO:0000256" key="4">
    <source>
        <dbReference type="ARBA" id="ARBA00039977"/>
    </source>
</evidence>
<proteinExistence type="inferred from homology"/>
<reference evidence="6" key="1">
    <citation type="submission" date="2025-08" db="UniProtKB">
        <authorList>
            <consortium name="Ensembl"/>
        </authorList>
    </citation>
    <scope>IDENTIFICATION</scope>
</reference>
<dbReference type="PANTHER" id="PTHR12059:SF5">
    <property type="entry name" value="LARGE RIBOSOMAL SUBUNIT PROTEIN UL23M"/>
    <property type="match status" value="1"/>
</dbReference>
<evidence type="ECO:0000256" key="3">
    <source>
        <dbReference type="ARBA" id="ARBA00023274"/>
    </source>
</evidence>